<comment type="caution">
    <text evidence="11">The sequence shown here is derived from an EMBL/GenBank/DDBJ whole genome shotgun (WGS) entry which is preliminary data.</text>
</comment>
<evidence type="ECO:0000313" key="11">
    <source>
        <dbReference type="EMBL" id="GIU02959.1"/>
    </source>
</evidence>
<protein>
    <recommendedName>
        <fullName evidence="9">Magnesium transporter MgtE</fullName>
    </recommendedName>
</protein>
<dbReference type="InterPro" id="IPR006669">
    <property type="entry name" value="MgtE_transporter"/>
</dbReference>
<feature type="transmembrane region" description="Helical" evidence="9">
    <location>
        <begin position="423"/>
        <end position="450"/>
    </location>
</feature>
<dbReference type="InterPro" id="IPR006667">
    <property type="entry name" value="SLC41_membr_dom"/>
</dbReference>
<dbReference type="Gene3D" id="1.10.357.20">
    <property type="entry name" value="SLC41 divalent cation transporters, integral membrane domain"/>
    <property type="match status" value="1"/>
</dbReference>
<dbReference type="EMBL" id="BPFB01000083">
    <property type="protein sequence ID" value="GIU02959.1"/>
    <property type="molecule type" value="Genomic_DNA"/>
</dbReference>
<dbReference type="NCBIfam" id="TIGR00400">
    <property type="entry name" value="mgtE"/>
    <property type="match status" value="1"/>
</dbReference>
<keyword evidence="8" id="KW-0129">CBS domain</keyword>
<evidence type="ECO:0000256" key="8">
    <source>
        <dbReference type="PROSITE-ProRule" id="PRU00703"/>
    </source>
</evidence>
<reference evidence="11 12" key="1">
    <citation type="submission" date="2021-05" db="EMBL/GenBank/DDBJ databases">
        <title>Molecular characterization for Shewanella algae harboring chromosomal blaOXA-55-like strains isolated from clinical and environment sample.</title>
        <authorList>
            <person name="Ohama Y."/>
            <person name="Aoki K."/>
            <person name="Harada S."/>
            <person name="Moriya K."/>
            <person name="Ishii Y."/>
            <person name="Tateda K."/>
        </authorList>
    </citation>
    <scope>NUCLEOTIDE SEQUENCE [LARGE SCALE GENOMIC DNA]</scope>
    <source>
        <strain evidence="11 12">LMG 23746</strain>
    </source>
</reference>
<dbReference type="PANTHER" id="PTHR43773:SF1">
    <property type="entry name" value="MAGNESIUM TRANSPORTER MGTE"/>
    <property type="match status" value="1"/>
</dbReference>
<dbReference type="InterPro" id="IPR036739">
    <property type="entry name" value="SLC41_membr_dom_sf"/>
</dbReference>
<comment type="function">
    <text evidence="9">Acts as a magnesium transporter.</text>
</comment>
<dbReference type="RefSeq" id="WP_119979331.1">
    <property type="nucleotide sequence ID" value="NZ_BPFB01000083.1"/>
</dbReference>
<evidence type="ECO:0000256" key="6">
    <source>
        <dbReference type="ARBA" id="ARBA00022989"/>
    </source>
</evidence>
<evidence type="ECO:0000313" key="12">
    <source>
        <dbReference type="Proteomes" id="UP000761574"/>
    </source>
</evidence>
<dbReference type="Gene3D" id="3.10.580.10">
    <property type="entry name" value="CBS-domain"/>
    <property type="match status" value="1"/>
</dbReference>
<keyword evidence="12" id="KW-1185">Reference proteome</keyword>
<keyword evidence="6 9" id="KW-1133">Transmembrane helix</keyword>
<keyword evidence="9" id="KW-0479">Metal-binding</keyword>
<evidence type="ECO:0000256" key="7">
    <source>
        <dbReference type="ARBA" id="ARBA00023136"/>
    </source>
</evidence>
<keyword evidence="4 9" id="KW-0812">Transmembrane</keyword>
<dbReference type="Pfam" id="PF01769">
    <property type="entry name" value="MgtE"/>
    <property type="match status" value="1"/>
</dbReference>
<keyword evidence="7 9" id="KW-0472">Membrane</keyword>
<feature type="transmembrane region" description="Helical" evidence="9">
    <location>
        <begin position="390"/>
        <end position="411"/>
    </location>
</feature>
<gene>
    <name evidence="11" type="primary">mgtE</name>
    <name evidence="11" type="ORF">TUM4630_35760</name>
</gene>
<dbReference type="InterPro" id="IPR038076">
    <property type="entry name" value="MgtE_N_sf"/>
</dbReference>
<keyword evidence="5 9" id="KW-0460">Magnesium</keyword>
<feature type="transmembrane region" description="Helical" evidence="9">
    <location>
        <begin position="317"/>
        <end position="341"/>
    </location>
</feature>
<evidence type="ECO:0000256" key="4">
    <source>
        <dbReference type="ARBA" id="ARBA00022692"/>
    </source>
</evidence>
<comment type="subcellular location">
    <subcellularLocation>
        <location evidence="9">Cell membrane</location>
        <topology evidence="9">Multi-pass membrane protein</topology>
    </subcellularLocation>
    <subcellularLocation>
        <location evidence="1">Membrane</location>
        <topology evidence="1">Multi-pass membrane protein</topology>
    </subcellularLocation>
</comment>
<dbReference type="InterPro" id="IPR006668">
    <property type="entry name" value="Mg_transptr_MgtE_intracell_dom"/>
</dbReference>
<dbReference type="Pfam" id="PF00571">
    <property type="entry name" value="CBS"/>
    <property type="match status" value="2"/>
</dbReference>
<dbReference type="SMART" id="SM00116">
    <property type="entry name" value="CBS"/>
    <property type="match status" value="2"/>
</dbReference>
<dbReference type="Proteomes" id="UP000761574">
    <property type="component" value="Unassembled WGS sequence"/>
</dbReference>
<feature type="transmembrane region" description="Helical" evidence="9">
    <location>
        <begin position="362"/>
        <end position="384"/>
    </location>
</feature>
<comment type="similarity">
    <text evidence="2 9">Belongs to the SLC41A transporter family.</text>
</comment>
<evidence type="ECO:0000256" key="2">
    <source>
        <dbReference type="ARBA" id="ARBA00009749"/>
    </source>
</evidence>
<proteinExistence type="inferred from homology"/>
<dbReference type="SUPFAM" id="SSF158791">
    <property type="entry name" value="MgtE N-terminal domain-like"/>
    <property type="match status" value="1"/>
</dbReference>
<name>A0ABQ4NTE8_9GAMM</name>
<dbReference type="InterPro" id="IPR046342">
    <property type="entry name" value="CBS_dom_sf"/>
</dbReference>
<evidence type="ECO:0000256" key="9">
    <source>
        <dbReference type="RuleBase" id="RU362011"/>
    </source>
</evidence>
<feature type="domain" description="CBS" evidence="10">
    <location>
        <begin position="206"/>
        <end position="262"/>
    </location>
</feature>
<evidence type="ECO:0000256" key="3">
    <source>
        <dbReference type="ARBA" id="ARBA00022448"/>
    </source>
</evidence>
<keyword evidence="9" id="KW-1003">Cell membrane</keyword>
<dbReference type="Pfam" id="PF03448">
    <property type="entry name" value="MgtE_N"/>
    <property type="match status" value="1"/>
</dbReference>
<keyword evidence="3 9" id="KW-0813">Transport</keyword>
<dbReference type="PROSITE" id="PS51371">
    <property type="entry name" value="CBS"/>
    <property type="match status" value="1"/>
</dbReference>
<dbReference type="InterPro" id="IPR000644">
    <property type="entry name" value="CBS_dom"/>
</dbReference>
<dbReference type="SUPFAM" id="SSF161093">
    <property type="entry name" value="MgtE membrane domain-like"/>
    <property type="match status" value="1"/>
</dbReference>
<sequence length="451" mass="49402">MTQKFHHLINSLDQAMTQNDNETIQTILANASAAEVARVIESLPQKERLALWPMVPTALYGKILLELHPELRRPLISQTDEDELIASLSTMQMDELADIDSDLPITVISAMVQAMDSQRRERYEQVKHYPDETAGGLMDVDITAVRADVSIKAALRYLRRLRQREGTLPDHLDSLMVVDRNNILLGIVPLSQLVSNELDLSVRQVMLTEVTSFTPFTPDTVVAQVFKDKDLISAPVVDEQHKLIGRITVDDVIDVIQEEADKEVFSRAGLNNHPDMFAPVLQSSARRAIWLGINLLTAFLAAWVIDLFEASIEKIVALAVLMPVVASMGGVAGSQTLTMVTRGLALNQVNSKNMLKLIGHEFSIGLLNGMLWAAIVAIIAFQWFGDWQLGLVFGSAMIIVLLAGVLAGTTIPPLLRKMGVDPALAGGVVLTTVTDVVGFFAFLGLATIVIL</sequence>
<feature type="transmembrane region" description="Helical" evidence="9">
    <location>
        <begin position="288"/>
        <end position="305"/>
    </location>
</feature>
<comment type="subunit">
    <text evidence="9">Homodimer.</text>
</comment>
<dbReference type="Gene3D" id="1.25.60.10">
    <property type="entry name" value="MgtE N-terminal domain-like"/>
    <property type="match status" value="1"/>
</dbReference>
<dbReference type="PANTHER" id="PTHR43773">
    <property type="entry name" value="MAGNESIUM TRANSPORTER MGTE"/>
    <property type="match status" value="1"/>
</dbReference>
<dbReference type="CDD" id="cd04606">
    <property type="entry name" value="CBS_pair_Mg_transporter"/>
    <property type="match status" value="1"/>
</dbReference>
<dbReference type="SMART" id="SM00924">
    <property type="entry name" value="MgtE_N"/>
    <property type="match status" value="1"/>
</dbReference>
<dbReference type="SUPFAM" id="SSF54631">
    <property type="entry name" value="CBS-domain pair"/>
    <property type="match status" value="1"/>
</dbReference>
<evidence type="ECO:0000256" key="1">
    <source>
        <dbReference type="ARBA" id="ARBA00004141"/>
    </source>
</evidence>
<accession>A0ABQ4NTE8</accession>
<organism evidence="11 12">
    <name type="scientific">Shewanella algidipiscicola</name>
    <dbReference type="NCBI Taxonomy" id="614070"/>
    <lineage>
        <taxon>Bacteria</taxon>
        <taxon>Pseudomonadati</taxon>
        <taxon>Pseudomonadota</taxon>
        <taxon>Gammaproteobacteria</taxon>
        <taxon>Alteromonadales</taxon>
        <taxon>Shewanellaceae</taxon>
        <taxon>Shewanella</taxon>
    </lineage>
</organism>
<evidence type="ECO:0000259" key="10">
    <source>
        <dbReference type="PROSITE" id="PS51371"/>
    </source>
</evidence>
<evidence type="ECO:0000256" key="5">
    <source>
        <dbReference type="ARBA" id="ARBA00022842"/>
    </source>
</evidence>